<evidence type="ECO:0000256" key="7">
    <source>
        <dbReference type="ARBA" id="ARBA00022833"/>
    </source>
</evidence>
<evidence type="ECO:0000313" key="14">
    <source>
        <dbReference type="EMBL" id="PPQ68331.1"/>
    </source>
</evidence>
<evidence type="ECO:0000256" key="2">
    <source>
        <dbReference type="ARBA" id="ARBA00006006"/>
    </source>
</evidence>
<name>A0A409VPY2_9AGAR</name>
<dbReference type="AlphaFoldDB" id="A0A409VPY2"/>
<comment type="similarity">
    <text evidence="2 12">Belongs to the peptidase M36 family.</text>
</comment>
<dbReference type="GO" id="GO:0006508">
    <property type="term" value="P:proteolysis"/>
    <property type="evidence" value="ECO:0007669"/>
    <property type="project" value="UniProtKB-KW"/>
</dbReference>
<evidence type="ECO:0000256" key="13">
    <source>
        <dbReference type="SAM" id="MobiDB-lite"/>
    </source>
</evidence>
<feature type="active site" evidence="10">
    <location>
        <position position="420"/>
    </location>
</feature>
<dbReference type="OrthoDB" id="3227768at2759"/>
<dbReference type="InterPro" id="IPR050371">
    <property type="entry name" value="Fungal_virulence_M36"/>
</dbReference>
<dbReference type="CDD" id="cd09596">
    <property type="entry name" value="M36"/>
    <property type="match status" value="1"/>
</dbReference>
<comment type="subcellular location">
    <subcellularLocation>
        <location evidence="1 12">Secreted</location>
    </subcellularLocation>
</comment>
<dbReference type="Gene3D" id="1.10.390.10">
    <property type="entry name" value="Neutral Protease Domain 2"/>
    <property type="match status" value="1"/>
</dbReference>
<keyword evidence="6 12" id="KW-0378">Hydrolase</keyword>
<dbReference type="PANTHER" id="PTHR33478">
    <property type="entry name" value="EXTRACELLULAR METALLOPROTEINASE MEP"/>
    <property type="match status" value="1"/>
</dbReference>
<evidence type="ECO:0000256" key="5">
    <source>
        <dbReference type="ARBA" id="ARBA00022723"/>
    </source>
</evidence>
<dbReference type="Proteomes" id="UP000284842">
    <property type="component" value="Unassembled WGS sequence"/>
</dbReference>
<dbReference type="InterPro" id="IPR027268">
    <property type="entry name" value="Peptidase_M4/M1_CTD_sf"/>
</dbReference>
<sequence length="623" mass="70186">MPSAAHFNEQQHWNYGDDVAASLEASSVNDAAASVAHFVEQQNWDYGDDTVASLEASSDNDVADGSMEYFHPDVQFTTYDQEQEPFIRLDSIADDLNHRISALRFVQNSLKLEPHQVTYQSGYMRDDVHYVYVAQAYNGVPFVNAVANLAIQDGRVVSFGSSFVKPGSYPASTPTVTLSSAIANAEQQLAGKYNNHPVGIKYLARPDNGVALIYAIQIQNEEANTWFEAHVDAHSGILLSKVNYVAQSSYTAVPIYRQSILESARRIDNPQIYEASPLGWHHDGKYTRRTTQGNNVMSRHDGRTTKHSSWGQKYHYHYDMTQAPNKSIDASRVNAFYVMNVVHDFTHLYGFTEEAYNFQHYNFGLGGKELDPVLVDVQDPSRVNNAFFATPPDGQSGRARFHIFYEWYDSAMDNSVVVHEYTHGITNRMTGGGTANCLQTVQARGMGEGWSDAMAEWTEQKGPTINDFILGVYVVGNYERGIRHYPYSVDRRVNPLLYSHLNKLKEVHANYPAIGEVWANMLHQVHVSLVQRHGFSPNARHNPYTLHGNVVFLHLFLDALALQPCNPTFLHARDAWLRADRNRYRGRHRCVLWRAFAARGLGIDARGGVNPPFRDGFKVPKGC</sequence>
<evidence type="ECO:0000256" key="11">
    <source>
        <dbReference type="PIRSR" id="PIRSR601842-2"/>
    </source>
</evidence>
<dbReference type="SUPFAM" id="SSF55486">
    <property type="entry name" value="Metalloproteases ('zincins'), catalytic domain"/>
    <property type="match status" value="1"/>
</dbReference>
<dbReference type="InParanoid" id="A0A409VPY2"/>
<feature type="binding site" evidence="11">
    <location>
        <position position="448"/>
    </location>
    <ligand>
        <name>Zn(2+)</name>
        <dbReference type="ChEBI" id="CHEBI:29105"/>
        <note>catalytic</note>
    </ligand>
</feature>
<evidence type="ECO:0000256" key="3">
    <source>
        <dbReference type="ARBA" id="ARBA00022525"/>
    </source>
</evidence>
<comment type="caution">
    <text evidence="14">The sequence shown here is derived from an EMBL/GenBank/DDBJ whole genome shotgun (WGS) entry which is preliminary data.</text>
</comment>
<evidence type="ECO:0000256" key="4">
    <source>
        <dbReference type="ARBA" id="ARBA00022670"/>
    </source>
</evidence>
<dbReference type="Pfam" id="PF02128">
    <property type="entry name" value="Peptidase_M36"/>
    <property type="match status" value="1"/>
</dbReference>
<feature type="region of interest" description="Disordered" evidence="13">
    <location>
        <begin position="284"/>
        <end position="308"/>
    </location>
</feature>
<dbReference type="EC" id="3.4.24.-" evidence="12"/>
<dbReference type="PANTHER" id="PTHR33478:SF1">
    <property type="entry name" value="EXTRACELLULAR METALLOPROTEINASE MEP"/>
    <property type="match status" value="1"/>
</dbReference>
<proteinExistence type="inferred from homology"/>
<dbReference type="GO" id="GO:0008270">
    <property type="term" value="F:zinc ion binding"/>
    <property type="evidence" value="ECO:0007669"/>
    <property type="project" value="InterPro"/>
</dbReference>
<accession>A0A409VPY2</accession>
<keyword evidence="4 12" id="KW-0645">Protease</keyword>
<keyword evidence="8 12" id="KW-0482">Metalloprotease</keyword>
<dbReference type="InterPro" id="IPR001842">
    <property type="entry name" value="Peptidase_M36"/>
</dbReference>
<evidence type="ECO:0000256" key="12">
    <source>
        <dbReference type="RuleBase" id="RU364017"/>
    </source>
</evidence>
<keyword evidence="15" id="KW-1185">Reference proteome</keyword>
<evidence type="ECO:0000256" key="1">
    <source>
        <dbReference type="ARBA" id="ARBA00004613"/>
    </source>
</evidence>
<keyword evidence="7 11" id="KW-0862">Zinc</keyword>
<comment type="cofactor">
    <cofactor evidence="11">
        <name>Zn(2+)</name>
        <dbReference type="ChEBI" id="CHEBI:29105"/>
    </cofactor>
    <text evidence="11">Binds 1 zinc ion per subunit.</text>
</comment>
<gene>
    <name evidence="14" type="ORF">CVT24_004812</name>
</gene>
<organism evidence="14 15">
    <name type="scientific">Panaeolus cyanescens</name>
    <dbReference type="NCBI Taxonomy" id="181874"/>
    <lineage>
        <taxon>Eukaryota</taxon>
        <taxon>Fungi</taxon>
        <taxon>Dikarya</taxon>
        <taxon>Basidiomycota</taxon>
        <taxon>Agaricomycotina</taxon>
        <taxon>Agaricomycetes</taxon>
        <taxon>Agaricomycetidae</taxon>
        <taxon>Agaricales</taxon>
        <taxon>Agaricineae</taxon>
        <taxon>Galeropsidaceae</taxon>
        <taxon>Panaeolus</taxon>
    </lineage>
</organism>
<keyword evidence="9 12" id="KW-0865">Zymogen</keyword>
<feature type="binding site" evidence="11">
    <location>
        <position position="419"/>
    </location>
    <ligand>
        <name>Zn(2+)</name>
        <dbReference type="ChEBI" id="CHEBI:29105"/>
        <note>catalytic</note>
    </ligand>
</feature>
<evidence type="ECO:0000256" key="8">
    <source>
        <dbReference type="ARBA" id="ARBA00023049"/>
    </source>
</evidence>
<dbReference type="Gene3D" id="3.10.170.10">
    <property type="match status" value="1"/>
</dbReference>
<dbReference type="GO" id="GO:0004222">
    <property type="term" value="F:metalloendopeptidase activity"/>
    <property type="evidence" value="ECO:0007669"/>
    <property type="project" value="InterPro"/>
</dbReference>
<dbReference type="EMBL" id="NHTK01006010">
    <property type="protein sequence ID" value="PPQ68331.1"/>
    <property type="molecule type" value="Genomic_DNA"/>
</dbReference>
<dbReference type="GO" id="GO:0005615">
    <property type="term" value="C:extracellular space"/>
    <property type="evidence" value="ECO:0007669"/>
    <property type="project" value="InterPro"/>
</dbReference>
<evidence type="ECO:0000256" key="10">
    <source>
        <dbReference type="PIRSR" id="PIRSR601842-1"/>
    </source>
</evidence>
<evidence type="ECO:0000313" key="15">
    <source>
        <dbReference type="Proteomes" id="UP000284842"/>
    </source>
</evidence>
<evidence type="ECO:0000256" key="9">
    <source>
        <dbReference type="ARBA" id="ARBA00023145"/>
    </source>
</evidence>
<reference evidence="14 15" key="1">
    <citation type="journal article" date="2018" name="Evol. Lett.">
        <title>Horizontal gene cluster transfer increased hallucinogenic mushroom diversity.</title>
        <authorList>
            <person name="Reynolds H.T."/>
            <person name="Vijayakumar V."/>
            <person name="Gluck-Thaler E."/>
            <person name="Korotkin H.B."/>
            <person name="Matheny P.B."/>
            <person name="Slot J.C."/>
        </authorList>
    </citation>
    <scope>NUCLEOTIDE SEQUENCE [LARGE SCALE GENOMIC DNA]</scope>
    <source>
        <strain evidence="14 15">2629</strain>
    </source>
</reference>
<protein>
    <recommendedName>
        <fullName evidence="12">Extracellular metalloproteinase</fullName>
        <ecNumber evidence="12">3.4.24.-</ecNumber>
    </recommendedName>
    <alternativeName>
        <fullName evidence="12">Fungalysin</fullName>
    </alternativeName>
</protein>
<evidence type="ECO:0000256" key="6">
    <source>
        <dbReference type="ARBA" id="ARBA00022801"/>
    </source>
</evidence>
<keyword evidence="3 12" id="KW-0964">Secreted</keyword>
<keyword evidence="5 11" id="KW-0479">Metal-binding</keyword>
<feature type="binding site" evidence="11">
    <location>
        <position position="423"/>
    </location>
    <ligand>
        <name>Zn(2+)</name>
        <dbReference type="ChEBI" id="CHEBI:29105"/>
        <note>catalytic</note>
    </ligand>
</feature>